<evidence type="ECO:0000313" key="1">
    <source>
        <dbReference type="EMBL" id="KAK4887082.1"/>
    </source>
</evidence>
<organism evidence="1 2">
    <name type="scientific">Aquatica leii</name>
    <dbReference type="NCBI Taxonomy" id="1421715"/>
    <lineage>
        <taxon>Eukaryota</taxon>
        <taxon>Metazoa</taxon>
        <taxon>Ecdysozoa</taxon>
        <taxon>Arthropoda</taxon>
        <taxon>Hexapoda</taxon>
        <taxon>Insecta</taxon>
        <taxon>Pterygota</taxon>
        <taxon>Neoptera</taxon>
        <taxon>Endopterygota</taxon>
        <taxon>Coleoptera</taxon>
        <taxon>Polyphaga</taxon>
        <taxon>Elateriformia</taxon>
        <taxon>Elateroidea</taxon>
        <taxon>Lampyridae</taxon>
        <taxon>Luciolinae</taxon>
        <taxon>Aquatica</taxon>
    </lineage>
</organism>
<evidence type="ECO:0008006" key="3">
    <source>
        <dbReference type="Google" id="ProtNLM"/>
    </source>
</evidence>
<reference evidence="2" key="1">
    <citation type="submission" date="2023-01" db="EMBL/GenBank/DDBJ databases">
        <title>Key to firefly adult light organ development and bioluminescence: homeobox transcription factors regulate luciferase expression and transportation to peroxisome.</title>
        <authorList>
            <person name="Fu X."/>
        </authorList>
    </citation>
    <scope>NUCLEOTIDE SEQUENCE [LARGE SCALE GENOMIC DNA]</scope>
</reference>
<dbReference type="AlphaFoldDB" id="A0AAN7PI70"/>
<dbReference type="EMBL" id="JARPUR010000001">
    <property type="protein sequence ID" value="KAK4887082.1"/>
    <property type="molecule type" value="Genomic_DNA"/>
</dbReference>
<gene>
    <name evidence="1" type="ORF">RN001_003353</name>
</gene>
<name>A0AAN7PI70_9COLE</name>
<protein>
    <recommendedName>
        <fullName evidence="3">PiggyBac transposable element-derived protein domain-containing protein</fullName>
    </recommendedName>
</protein>
<comment type="caution">
    <text evidence="1">The sequence shown here is derived from an EMBL/GenBank/DDBJ whole genome shotgun (WGS) entry which is preliminary data.</text>
</comment>
<keyword evidence="2" id="KW-1185">Reference proteome</keyword>
<proteinExistence type="predicted"/>
<accession>A0AAN7PI70</accession>
<sequence length="127" mass="14712">MRLISKNLILAYKLCSISFLFQYSFFQIWTICENCIPKECLTKQKTVMMKKCRGSYSSTLVRHSDIQIISWIDNTVATIASKVHGIAPIRNVDKYSGTAKKKCFYSYFLQYNRSMGVTNIMVENILK</sequence>
<evidence type="ECO:0000313" key="2">
    <source>
        <dbReference type="Proteomes" id="UP001353858"/>
    </source>
</evidence>
<dbReference type="Proteomes" id="UP001353858">
    <property type="component" value="Unassembled WGS sequence"/>
</dbReference>